<organism evidence="3 5">
    <name type="scientific">Choiromyces venosus 120613-1</name>
    <dbReference type="NCBI Taxonomy" id="1336337"/>
    <lineage>
        <taxon>Eukaryota</taxon>
        <taxon>Fungi</taxon>
        <taxon>Dikarya</taxon>
        <taxon>Ascomycota</taxon>
        <taxon>Pezizomycotina</taxon>
        <taxon>Pezizomycetes</taxon>
        <taxon>Pezizales</taxon>
        <taxon>Tuberaceae</taxon>
        <taxon>Choiromyces</taxon>
    </lineage>
</organism>
<dbReference type="AlphaFoldDB" id="A0A3N4JCS4"/>
<evidence type="ECO:0000313" key="4">
    <source>
        <dbReference type="EMBL" id="RPA94375.1"/>
    </source>
</evidence>
<evidence type="ECO:0000313" key="2">
    <source>
        <dbReference type="EMBL" id="RPA88759.1"/>
    </source>
</evidence>
<dbReference type="EMBL" id="ML120440">
    <property type="protein sequence ID" value="RPA94240.1"/>
    <property type="molecule type" value="Genomic_DNA"/>
</dbReference>
<gene>
    <name evidence="4" type="ORF">L873DRAFT_1814548</name>
    <name evidence="3" type="ORF">L873DRAFT_1814724</name>
    <name evidence="2" type="ORF">L873DRAFT_1824092</name>
</gene>
<evidence type="ECO:0000313" key="5">
    <source>
        <dbReference type="Proteomes" id="UP000276215"/>
    </source>
</evidence>
<reference evidence="3 5" key="1">
    <citation type="journal article" date="2018" name="Nat. Ecol. Evol.">
        <title>Pezizomycetes genomes reveal the molecular basis of ectomycorrhizal truffle lifestyle.</title>
        <authorList>
            <person name="Murat C."/>
            <person name="Payen T."/>
            <person name="Noel B."/>
            <person name="Kuo A."/>
            <person name="Morin E."/>
            <person name="Chen J."/>
            <person name="Kohler A."/>
            <person name="Krizsan K."/>
            <person name="Balestrini R."/>
            <person name="Da Silva C."/>
            <person name="Montanini B."/>
            <person name="Hainaut M."/>
            <person name="Levati E."/>
            <person name="Barry K.W."/>
            <person name="Belfiori B."/>
            <person name="Cichocki N."/>
            <person name="Clum A."/>
            <person name="Dockter R.B."/>
            <person name="Fauchery L."/>
            <person name="Guy J."/>
            <person name="Iotti M."/>
            <person name="Le Tacon F."/>
            <person name="Lindquist E.A."/>
            <person name="Lipzen A."/>
            <person name="Malagnac F."/>
            <person name="Mello A."/>
            <person name="Molinier V."/>
            <person name="Miyauchi S."/>
            <person name="Poulain J."/>
            <person name="Riccioni C."/>
            <person name="Rubini A."/>
            <person name="Sitrit Y."/>
            <person name="Splivallo R."/>
            <person name="Traeger S."/>
            <person name="Wang M."/>
            <person name="Zifcakova L."/>
            <person name="Wipf D."/>
            <person name="Zambonelli A."/>
            <person name="Paolocci F."/>
            <person name="Nowrousian M."/>
            <person name="Ottonello S."/>
            <person name="Baldrian P."/>
            <person name="Spatafora J.W."/>
            <person name="Henrissat B."/>
            <person name="Nagy L.G."/>
            <person name="Aury J.M."/>
            <person name="Wincker P."/>
            <person name="Grigoriev I.V."/>
            <person name="Bonfante P."/>
            <person name="Martin F.M."/>
        </authorList>
    </citation>
    <scope>NUCLEOTIDE SEQUENCE [LARGE SCALE GENOMIC DNA]</scope>
    <source>
        <strain evidence="3 5">120613-1</strain>
    </source>
</reference>
<name>A0A3N4JCS4_9PEZI</name>
<keyword evidence="5" id="KW-1185">Reference proteome</keyword>
<sequence>MVQEYLSIKPAPTAPNPPPRRISAYSLPSVHICISFPYLPYHTTRSQTYLTDDHQQFRLSIPCTQTKSRGRNGKNTEKGIKSI</sequence>
<dbReference type="Proteomes" id="UP000276215">
    <property type="component" value="Unassembled WGS sequence"/>
</dbReference>
<proteinExistence type="predicted"/>
<evidence type="ECO:0000256" key="1">
    <source>
        <dbReference type="SAM" id="MobiDB-lite"/>
    </source>
</evidence>
<dbReference type="EMBL" id="ML120686">
    <property type="protein sequence ID" value="RPA88759.1"/>
    <property type="molecule type" value="Genomic_DNA"/>
</dbReference>
<dbReference type="EMBL" id="ML120438">
    <property type="protein sequence ID" value="RPA94375.1"/>
    <property type="molecule type" value="Genomic_DNA"/>
</dbReference>
<feature type="compositionally biased region" description="Basic and acidic residues" evidence="1">
    <location>
        <begin position="74"/>
        <end position="83"/>
    </location>
</feature>
<evidence type="ECO:0000313" key="3">
    <source>
        <dbReference type="EMBL" id="RPA94240.1"/>
    </source>
</evidence>
<accession>A0A3N4JCS4</accession>
<protein>
    <submittedName>
        <fullName evidence="3">Uncharacterized protein</fullName>
    </submittedName>
</protein>
<feature type="region of interest" description="Disordered" evidence="1">
    <location>
        <begin position="64"/>
        <end position="83"/>
    </location>
</feature>